<dbReference type="Gene3D" id="1.10.443.10">
    <property type="entry name" value="Intergrase catalytic core"/>
    <property type="match status" value="1"/>
</dbReference>
<dbReference type="RefSeq" id="WP_277525143.1">
    <property type="nucleotide sequence ID" value="NZ_JAMQOT010000015.1"/>
</dbReference>
<dbReference type="GO" id="GO:0006310">
    <property type="term" value="P:DNA recombination"/>
    <property type="evidence" value="ECO:0007669"/>
    <property type="project" value="UniProtKB-KW"/>
</dbReference>
<evidence type="ECO:0000259" key="2">
    <source>
        <dbReference type="SMART" id="SM00507"/>
    </source>
</evidence>
<keyword evidence="4" id="KW-1185">Reference proteome</keyword>
<evidence type="ECO:0000256" key="1">
    <source>
        <dbReference type="ARBA" id="ARBA00023172"/>
    </source>
</evidence>
<protein>
    <submittedName>
        <fullName evidence="3">HNH endonuclease</fullName>
    </submittedName>
</protein>
<keyword evidence="1" id="KW-0233">DNA recombination</keyword>
<dbReference type="GO" id="GO:0003677">
    <property type="term" value="F:DNA binding"/>
    <property type="evidence" value="ECO:0007669"/>
    <property type="project" value="InterPro"/>
</dbReference>
<dbReference type="Proteomes" id="UP001154061">
    <property type="component" value="Unassembled WGS sequence"/>
</dbReference>
<keyword evidence="3" id="KW-0540">Nuclease</keyword>
<feature type="domain" description="HNH nuclease" evidence="2">
    <location>
        <begin position="18"/>
        <end position="68"/>
    </location>
</feature>
<gene>
    <name evidence="3" type="ORF">NDI89_22970</name>
</gene>
<proteinExistence type="predicted"/>
<comment type="caution">
    <text evidence="3">The sequence shown here is derived from an EMBL/GenBank/DDBJ whole genome shotgun (WGS) entry which is preliminary data.</text>
</comment>
<dbReference type="GO" id="GO:0004519">
    <property type="term" value="F:endonuclease activity"/>
    <property type="evidence" value="ECO:0007669"/>
    <property type="project" value="UniProtKB-KW"/>
</dbReference>
<dbReference type="Pfam" id="PF01844">
    <property type="entry name" value="HNH"/>
    <property type="match status" value="1"/>
</dbReference>
<organism evidence="3 4">
    <name type="scientific">Natrinema salsiterrestre</name>
    <dbReference type="NCBI Taxonomy" id="2950540"/>
    <lineage>
        <taxon>Archaea</taxon>
        <taxon>Methanobacteriati</taxon>
        <taxon>Methanobacteriota</taxon>
        <taxon>Stenosarchaea group</taxon>
        <taxon>Halobacteria</taxon>
        <taxon>Halobacteriales</taxon>
        <taxon>Natrialbaceae</taxon>
        <taxon>Natrinema</taxon>
    </lineage>
</organism>
<dbReference type="GO" id="GO:0015074">
    <property type="term" value="P:DNA integration"/>
    <property type="evidence" value="ECO:0007669"/>
    <property type="project" value="InterPro"/>
</dbReference>
<dbReference type="AlphaFoldDB" id="A0A9Q4L508"/>
<name>A0A9Q4L508_9EURY</name>
<keyword evidence="3" id="KW-0255">Endonuclease</keyword>
<dbReference type="InterPro" id="IPR002711">
    <property type="entry name" value="HNH"/>
</dbReference>
<dbReference type="Gene3D" id="1.10.30.50">
    <property type="match status" value="1"/>
</dbReference>
<evidence type="ECO:0000313" key="4">
    <source>
        <dbReference type="Proteomes" id="UP001154061"/>
    </source>
</evidence>
<dbReference type="InterPro" id="IPR011010">
    <property type="entry name" value="DNA_brk_join_enz"/>
</dbReference>
<dbReference type="SMART" id="SM00507">
    <property type="entry name" value="HNHc"/>
    <property type="match status" value="1"/>
</dbReference>
<dbReference type="EMBL" id="JAMQOT010000015">
    <property type="protein sequence ID" value="MDF9748431.1"/>
    <property type="molecule type" value="Genomic_DNA"/>
</dbReference>
<dbReference type="SUPFAM" id="SSF56349">
    <property type="entry name" value="DNA breaking-rejoining enzymes"/>
    <property type="match status" value="1"/>
</dbReference>
<accession>A0A9Q4L508</accession>
<dbReference type="GO" id="GO:0008270">
    <property type="term" value="F:zinc ion binding"/>
    <property type="evidence" value="ECO:0007669"/>
    <property type="project" value="InterPro"/>
</dbReference>
<reference evidence="3" key="1">
    <citation type="submission" date="2022-06" db="EMBL/GenBank/DDBJ databases">
        <title>Natrinema sp. a new haloarchaeum isolate from saline soil.</title>
        <authorList>
            <person name="Strakova D."/>
            <person name="Galisteo C."/>
            <person name="Sanchez-Porro C."/>
            <person name="Ventosa A."/>
        </authorList>
    </citation>
    <scope>NUCLEOTIDE SEQUENCE</scope>
    <source>
        <strain evidence="3">S1CR25-10</strain>
    </source>
</reference>
<sequence length="292" mass="32719">MSGDNTNTTEADGETWRQLREQRLEIDDHQCVNCGNSGMLHVHHVVPKSLGGVDELSNLRSLCIDCHDKAHDRSIGVIKGHYKSSDTRWLPSTDTMRWFINQIHHPLDRLVVIILAKTGIGVGELSSLTVDDIYLRDGGLGLTSTVERPSHPFFLLEETKNGPGSGVSQRLCDTFVPIGPELQGCLMRYLAIRPDGLTNKLLLGTGESWGEGVGRDGIEYIIRKHGQKVGFYESGAGATKNLTPNVFRQFFDERYQGQPAVRDYILGKKKKMQFDQGQIVTDYRESIYELLF</sequence>
<evidence type="ECO:0000313" key="3">
    <source>
        <dbReference type="EMBL" id="MDF9748431.1"/>
    </source>
</evidence>
<dbReference type="InterPro" id="IPR013762">
    <property type="entry name" value="Integrase-like_cat_sf"/>
</dbReference>
<keyword evidence="3" id="KW-0378">Hydrolase</keyword>
<dbReference type="InterPro" id="IPR003615">
    <property type="entry name" value="HNH_nuc"/>
</dbReference>
<dbReference type="CDD" id="cd00085">
    <property type="entry name" value="HNHc"/>
    <property type="match status" value="1"/>
</dbReference>